<feature type="chain" id="PRO_5039666329" description="Secreted protein" evidence="2">
    <location>
        <begin position="32"/>
        <end position="276"/>
    </location>
</feature>
<organism evidence="3 4">
    <name type="scientific">Cellulomonas hominis</name>
    <dbReference type="NCBI Taxonomy" id="156981"/>
    <lineage>
        <taxon>Bacteria</taxon>
        <taxon>Bacillati</taxon>
        <taxon>Actinomycetota</taxon>
        <taxon>Actinomycetes</taxon>
        <taxon>Micrococcales</taxon>
        <taxon>Cellulomonadaceae</taxon>
        <taxon>Cellulomonas</taxon>
    </lineage>
</organism>
<feature type="region of interest" description="Disordered" evidence="1">
    <location>
        <begin position="182"/>
        <end position="201"/>
    </location>
</feature>
<dbReference type="OrthoDB" id="5064716at2"/>
<proteinExistence type="predicted"/>
<evidence type="ECO:0000256" key="1">
    <source>
        <dbReference type="SAM" id="MobiDB-lite"/>
    </source>
</evidence>
<dbReference type="Proteomes" id="UP000564629">
    <property type="component" value="Unassembled WGS sequence"/>
</dbReference>
<protein>
    <recommendedName>
        <fullName evidence="5">Secreted protein</fullName>
    </recommendedName>
</protein>
<evidence type="ECO:0000313" key="3">
    <source>
        <dbReference type="EMBL" id="MBB5474843.1"/>
    </source>
</evidence>
<accession>A0A7W8WCH0</accession>
<reference evidence="3 4" key="1">
    <citation type="submission" date="2020-08" db="EMBL/GenBank/DDBJ databases">
        <title>Sequencing the genomes of 1000 actinobacteria strains.</title>
        <authorList>
            <person name="Klenk H.-P."/>
        </authorList>
    </citation>
    <scope>NUCLEOTIDE SEQUENCE [LARGE SCALE GENOMIC DNA]</scope>
    <source>
        <strain evidence="3 4">DSM 9581</strain>
    </source>
</reference>
<evidence type="ECO:0000256" key="2">
    <source>
        <dbReference type="SAM" id="SignalP"/>
    </source>
</evidence>
<dbReference type="EMBL" id="JACHDN010000001">
    <property type="protein sequence ID" value="MBB5474843.1"/>
    <property type="molecule type" value="Genomic_DNA"/>
</dbReference>
<sequence>MSITSKKLSTRATVAIAVTLMAVVAPPAALGYDAYRDMVTAQRQAEAAALRSNAFANWIGRESARRDAITLGLARKEAAEARAATMAAADTGQGVLDAAPHADEALRSALSAAVEAARSEGASVVDDLDLDAARAVPGTAAAAAQLVQSAAPAVTESQAAWQAAEDARIAAEKAAQEAAARAASGQSVRTQQAVDRVTAPGGTRAGSGVVWSVSVVNSGGQSTVDACGGGLTRYSFDIDGHPYLPIHIHCGGGPILSLRVASSSRSAAVGWTASTR</sequence>
<gene>
    <name evidence="3" type="ORF">HNR08_003579</name>
</gene>
<name>A0A7W8WCH0_9CELL</name>
<dbReference type="RefSeq" id="WP_146839756.1">
    <property type="nucleotide sequence ID" value="NZ_BJVQ01000060.1"/>
</dbReference>
<feature type="compositionally biased region" description="Polar residues" evidence="1">
    <location>
        <begin position="184"/>
        <end position="193"/>
    </location>
</feature>
<feature type="signal peptide" evidence="2">
    <location>
        <begin position="1"/>
        <end position="31"/>
    </location>
</feature>
<evidence type="ECO:0008006" key="5">
    <source>
        <dbReference type="Google" id="ProtNLM"/>
    </source>
</evidence>
<comment type="caution">
    <text evidence="3">The sequence shown here is derived from an EMBL/GenBank/DDBJ whole genome shotgun (WGS) entry which is preliminary data.</text>
</comment>
<evidence type="ECO:0000313" key="4">
    <source>
        <dbReference type="Proteomes" id="UP000564629"/>
    </source>
</evidence>
<keyword evidence="2" id="KW-0732">Signal</keyword>
<dbReference type="AlphaFoldDB" id="A0A7W8WCH0"/>